<evidence type="ECO:0000313" key="3">
    <source>
        <dbReference type="RefSeq" id="XP_022760008.1"/>
    </source>
</evidence>
<feature type="region of interest" description="Disordered" evidence="1">
    <location>
        <begin position="270"/>
        <end position="409"/>
    </location>
</feature>
<dbReference type="OrthoDB" id="1939627at2759"/>
<name>A0A6P6A4U6_DURZI</name>
<dbReference type="PANTHER" id="PTHR33472">
    <property type="entry name" value="OS01G0106600 PROTEIN"/>
    <property type="match status" value="1"/>
</dbReference>
<feature type="region of interest" description="Disordered" evidence="1">
    <location>
        <begin position="432"/>
        <end position="456"/>
    </location>
</feature>
<feature type="compositionally biased region" description="Polar residues" evidence="1">
    <location>
        <begin position="97"/>
        <end position="108"/>
    </location>
</feature>
<reference evidence="3" key="1">
    <citation type="submission" date="2025-08" db="UniProtKB">
        <authorList>
            <consortium name="RefSeq"/>
        </authorList>
    </citation>
    <scope>IDENTIFICATION</scope>
    <source>
        <tissue evidence="3">Fruit stalk</tissue>
    </source>
</reference>
<evidence type="ECO:0000313" key="2">
    <source>
        <dbReference type="Proteomes" id="UP000515121"/>
    </source>
</evidence>
<feature type="compositionally biased region" description="Low complexity" evidence="1">
    <location>
        <begin position="37"/>
        <end position="51"/>
    </location>
</feature>
<dbReference type="AlphaFoldDB" id="A0A6P6A4U6"/>
<keyword evidence="2" id="KW-1185">Reference proteome</keyword>
<accession>A0A6P6A4U6</accession>
<feature type="compositionally biased region" description="Low complexity" evidence="1">
    <location>
        <begin position="172"/>
        <end position="192"/>
    </location>
</feature>
<feature type="region of interest" description="Disordered" evidence="1">
    <location>
        <begin position="1"/>
        <end position="252"/>
    </location>
</feature>
<dbReference type="RefSeq" id="XP_022760008.1">
    <property type="nucleotide sequence ID" value="XM_022904273.1"/>
</dbReference>
<feature type="compositionally biased region" description="Polar residues" evidence="1">
    <location>
        <begin position="193"/>
        <end position="215"/>
    </location>
</feature>
<protein>
    <submittedName>
        <fullName evidence="3">Proteoglycan 4-like</fullName>
    </submittedName>
</protein>
<feature type="compositionally biased region" description="Basic and acidic residues" evidence="1">
    <location>
        <begin position="383"/>
        <end position="393"/>
    </location>
</feature>
<dbReference type="Proteomes" id="UP000515121">
    <property type="component" value="Unplaced"/>
</dbReference>
<feature type="compositionally biased region" description="Pro residues" evidence="1">
    <location>
        <begin position="229"/>
        <end position="246"/>
    </location>
</feature>
<organism evidence="2 3">
    <name type="scientific">Durio zibethinus</name>
    <name type="common">Durian</name>
    <dbReference type="NCBI Taxonomy" id="66656"/>
    <lineage>
        <taxon>Eukaryota</taxon>
        <taxon>Viridiplantae</taxon>
        <taxon>Streptophyta</taxon>
        <taxon>Embryophyta</taxon>
        <taxon>Tracheophyta</taxon>
        <taxon>Spermatophyta</taxon>
        <taxon>Magnoliopsida</taxon>
        <taxon>eudicotyledons</taxon>
        <taxon>Gunneridae</taxon>
        <taxon>Pentapetalae</taxon>
        <taxon>rosids</taxon>
        <taxon>malvids</taxon>
        <taxon>Malvales</taxon>
        <taxon>Malvaceae</taxon>
        <taxon>Helicteroideae</taxon>
        <taxon>Durio</taxon>
    </lineage>
</organism>
<dbReference type="PANTHER" id="PTHR33472:SF1">
    <property type="entry name" value="EXTENSIN-RELATED"/>
    <property type="match status" value="1"/>
</dbReference>
<proteinExistence type="predicted"/>
<gene>
    <name evidence="3" type="primary">LOC111306388</name>
</gene>
<sequence length="456" mass="47701">MSNQPAPTRPWFRLASIARPAPQAPTPTPEPVPAPPRATTVRPAFRPAVQAQPPPTQPQAPTAAPPLAGGVSSVPTSPVAVGRVSQPTSPSDKRTTRSPGKNGPTTSPLIAAITASVPTSPAKPVATTASVPTSPAKPVATTASVPTSPAKPLATTASVPTSPAKPLATTASVPTSPAKTVPTTTSVTRSPTQKPASSVTTTTREPTPIEATTTFLKPAIQSPIQSPKIKPPTAPPPSPLTLPPPQLKAQAELEPKIPVEAEQKTVLIQKTIDKPKGWLFGASQKDLGDTRRPGIPLNGQKEPSKDGEKKEKDHGKKFSSDSEDGGMRVITIAGENKGAFMELIKSPQKNGFQGSPHRLQKKVNSSKTGSDGSDYQSYSSGEEGDRKMKDKSKSKSNTSKTTPMNAYMNSNVQGVNNSIVYNSSCTHHDPGVHLSLHRKPTGGGFHVKERTNGYNS</sequence>
<evidence type="ECO:0000256" key="1">
    <source>
        <dbReference type="SAM" id="MobiDB-lite"/>
    </source>
</evidence>
<feature type="compositionally biased region" description="Basic and acidic residues" evidence="1">
    <location>
        <begin position="302"/>
        <end position="320"/>
    </location>
</feature>
<dbReference type="KEGG" id="dzi:111306388"/>
<feature type="compositionally biased region" description="Pro residues" evidence="1">
    <location>
        <begin position="22"/>
        <end position="36"/>
    </location>
</feature>
<dbReference type="GeneID" id="111306388"/>
<feature type="compositionally biased region" description="Basic and acidic residues" evidence="1">
    <location>
        <begin position="446"/>
        <end position="456"/>
    </location>
</feature>
<feature type="compositionally biased region" description="Low complexity" evidence="1">
    <location>
        <begin position="369"/>
        <end position="381"/>
    </location>
</feature>